<name>A0ACC3C0R9_PYRYE</name>
<gene>
    <name evidence="1" type="ORF">I4F81_006013</name>
</gene>
<accession>A0ACC3C0R9</accession>
<evidence type="ECO:0000313" key="1">
    <source>
        <dbReference type="EMBL" id="KAK1863458.1"/>
    </source>
</evidence>
<protein>
    <submittedName>
        <fullName evidence="1">Uncharacterized protein</fullName>
    </submittedName>
</protein>
<keyword evidence="2" id="KW-1185">Reference proteome</keyword>
<sequence>MADGIQPQESAAGTGGRPTIAFMTGGTLSDLTITQRGFVLAMRKVEEGVTAATTRAQVKEMIAETFPPESLFDPELKAIPTLYRDLRAWLQAHGVVIGVHPKRCILHHLAEYLYDNEEDKQMAHDMARMVLDKQRRMRQADPVPVGEAKFNPEITQIQTRNELALLRFNAFVKQGMSEMNALKELHKVITKNAPLLPLEYRTDRHKRDFIRHALVGVPWAEPVINRCASVGAQFQELYAELAGSLQLNLEGRITHAREDGLEDQKPVAIPVQFTADGKHVVIPTHYANQGMYALPNKGVGGFVKGDCGGGPKFDPLSISGCFNCGANDHVTRDCKRPVDYVKAPQRKLAYWSKKRAGGPTAAAVLFAAMEQMNPSAVDEGTGAKEETVDDVEELYYETLLTANGGTDAEGDTESGFEEGPSFRPGA</sequence>
<organism evidence="1 2">
    <name type="scientific">Pyropia yezoensis</name>
    <name type="common">Susabi-nori</name>
    <name type="synonym">Porphyra yezoensis</name>
    <dbReference type="NCBI Taxonomy" id="2788"/>
    <lineage>
        <taxon>Eukaryota</taxon>
        <taxon>Rhodophyta</taxon>
        <taxon>Bangiophyceae</taxon>
        <taxon>Bangiales</taxon>
        <taxon>Bangiaceae</taxon>
        <taxon>Pyropia</taxon>
    </lineage>
</organism>
<evidence type="ECO:0000313" key="2">
    <source>
        <dbReference type="Proteomes" id="UP000798662"/>
    </source>
</evidence>
<dbReference type="Proteomes" id="UP000798662">
    <property type="component" value="Chromosome 2"/>
</dbReference>
<comment type="caution">
    <text evidence="1">The sequence shown here is derived from an EMBL/GenBank/DDBJ whole genome shotgun (WGS) entry which is preliminary data.</text>
</comment>
<reference evidence="1" key="1">
    <citation type="submission" date="2019-11" db="EMBL/GenBank/DDBJ databases">
        <title>Nori genome reveals adaptations in red seaweeds to the harsh intertidal environment.</title>
        <authorList>
            <person name="Wang D."/>
            <person name="Mao Y."/>
        </authorList>
    </citation>
    <scope>NUCLEOTIDE SEQUENCE</scope>
    <source>
        <tissue evidence="1">Gametophyte</tissue>
    </source>
</reference>
<dbReference type="EMBL" id="CM020619">
    <property type="protein sequence ID" value="KAK1863458.1"/>
    <property type="molecule type" value="Genomic_DNA"/>
</dbReference>
<proteinExistence type="predicted"/>